<dbReference type="EMBL" id="JAAOIV010000006">
    <property type="protein sequence ID" value="NHN56003.1"/>
    <property type="molecule type" value="Genomic_DNA"/>
</dbReference>
<gene>
    <name evidence="2" type="ORF">G9U51_09465</name>
</gene>
<sequence length="192" mass="19789">MSARQRAASSYSTFVTERAPASISATSRHLNIGGSATRTSVAVITSAAALFLAGCNSEATSTETVTETVTVTAGVTDSVAGPNPDKTTDTADPAAPPSADDFTIALKILSKQCYGSAGCNVTFRIQPTFRGQPLQDGQTAEVTYEIKGSEDPYSNTFTMTSDGQASVQQEESVSTSGANVKLTATVTDVSVL</sequence>
<evidence type="ECO:0000313" key="3">
    <source>
        <dbReference type="Proteomes" id="UP000744769"/>
    </source>
</evidence>
<evidence type="ECO:0000256" key="1">
    <source>
        <dbReference type="SAM" id="MobiDB-lite"/>
    </source>
</evidence>
<protein>
    <submittedName>
        <fullName evidence="2">Uncharacterized protein</fullName>
    </submittedName>
</protein>
<keyword evidence="3" id="KW-1185">Reference proteome</keyword>
<organism evidence="2 3">
    <name type="scientific">Metallococcus carri</name>
    <dbReference type="NCBI Taxonomy" id="1656884"/>
    <lineage>
        <taxon>Bacteria</taxon>
        <taxon>Bacillati</taxon>
        <taxon>Actinomycetota</taxon>
        <taxon>Actinomycetes</taxon>
        <taxon>Micrococcales</taxon>
        <taxon>Dermacoccaceae</taxon>
        <taxon>Metallococcus</taxon>
    </lineage>
</organism>
<feature type="region of interest" description="Disordered" evidence="1">
    <location>
        <begin position="76"/>
        <end position="96"/>
    </location>
</feature>
<accession>A0A967B0E4</accession>
<dbReference type="AlphaFoldDB" id="A0A967B0E4"/>
<proteinExistence type="predicted"/>
<comment type="caution">
    <text evidence="2">The sequence shown here is derived from an EMBL/GenBank/DDBJ whole genome shotgun (WGS) entry which is preliminary data.</text>
</comment>
<dbReference type="Proteomes" id="UP000744769">
    <property type="component" value="Unassembled WGS sequence"/>
</dbReference>
<name>A0A967B0E4_9MICO</name>
<evidence type="ECO:0000313" key="2">
    <source>
        <dbReference type="EMBL" id="NHN56003.1"/>
    </source>
</evidence>
<reference evidence="2" key="1">
    <citation type="submission" date="2020-03" db="EMBL/GenBank/DDBJ databases">
        <title>Draft sequencing of Calidifontibacter sp. DB0510.</title>
        <authorList>
            <person name="Kim D.-U."/>
        </authorList>
    </citation>
    <scope>NUCLEOTIDE SEQUENCE</scope>
    <source>
        <strain evidence="2">DB0510</strain>
    </source>
</reference>
<dbReference type="RefSeq" id="WP_166196365.1">
    <property type="nucleotide sequence ID" value="NZ_JAAOIV010000006.1"/>
</dbReference>